<comment type="catalytic activity">
    <reaction evidence="1">
        <text>Preferential release of a C-terminal arginine or lysine residue.</text>
        <dbReference type="EC" id="3.4.16.6"/>
    </reaction>
</comment>
<dbReference type="PROSITE" id="PS00560">
    <property type="entry name" value="CARBOXYPEPT_SER_HIS"/>
    <property type="match status" value="1"/>
</dbReference>
<dbReference type="GO" id="GO:0006508">
    <property type="term" value="P:proteolysis"/>
    <property type="evidence" value="ECO:0007669"/>
    <property type="project" value="UniProtKB-KW"/>
</dbReference>
<feature type="transmembrane region" description="Helical" evidence="20">
    <location>
        <begin position="540"/>
        <end position="560"/>
    </location>
</feature>
<evidence type="ECO:0000256" key="3">
    <source>
        <dbReference type="ARBA" id="ARBA00009431"/>
    </source>
</evidence>
<feature type="compositionally biased region" description="Polar residues" evidence="19">
    <location>
        <begin position="583"/>
        <end position="596"/>
    </location>
</feature>
<evidence type="ECO:0000256" key="13">
    <source>
        <dbReference type="ARBA" id="ARBA00023180"/>
    </source>
</evidence>
<dbReference type="FunFam" id="3.40.50.1820:FF:000121">
    <property type="entry name" value="Carboxypeptidase D"/>
    <property type="match status" value="1"/>
</dbReference>
<dbReference type="SUPFAM" id="SSF53474">
    <property type="entry name" value="alpha/beta-Hydrolases"/>
    <property type="match status" value="1"/>
</dbReference>
<dbReference type="GO" id="GO:0006915">
    <property type="term" value="P:apoptotic process"/>
    <property type="evidence" value="ECO:0007669"/>
    <property type="project" value="UniProtKB-KW"/>
</dbReference>
<evidence type="ECO:0000256" key="15">
    <source>
        <dbReference type="ARBA" id="ARBA00038895"/>
    </source>
</evidence>
<evidence type="ECO:0000256" key="18">
    <source>
        <dbReference type="ARBA" id="ARBA00042717"/>
    </source>
</evidence>
<evidence type="ECO:0000256" key="2">
    <source>
        <dbReference type="ARBA" id="ARBA00004393"/>
    </source>
</evidence>
<dbReference type="Gene3D" id="3.40.50.1820">
    <property type="entry name" value="alpha/beta hydrolase"/>
    <property type="match status" value="1"/>
</dbReference>
<dbReference type="GeneID" id="73380034"/>
<accession>A0AAI9WXY2</accession>
<dbReference type="InterPro" id="IPR033124">
    <property type="entry name" value="Ser_caboxypep_his_AS"/>
</dbReference>
<keyword evidence="5" id="KW-0645">Protease</keyword>
<keyword evidence="6 20" id="KW-0812">Transmembrane</keyword>
<evidence type="ECO:0000256" key="10">
    <source>
        <dbReference type="ARBA" id="ARBA00022989"/>
    </source>
</evidence>
<comment type="subcellular location">
    <subcellularLocation>
        <location evidence="2">Golgi apparatus</location>
        <location evidence="2">trans-Golgi network membrane</location>
        <topology evidence="2">Single-pass type I membrane protein</topology>
    </subcellularLocation>
</comment>
<feature type="compositionally biased region" description="Basic residues" evidence="19">
    <location>
        <begin position="570"/>
        <end position="580"/>
    </location>
</feature>
<evidence type="ECO:0000256" key="6">
    <source>
        <dbReference type="ARBA" id="ARBA00022692"/>
    </source>
</evidence>
<gene>
    <name evidence="22" type="ORF">KGF56_002417</name>
</gene>
<feature type="compositionally biased region" description="Basic and acidic residues" evidence="19">
    <location>
        <begin position="626"/>
        <end position="636"/>
    </location>
</feature>
<keyword evidence="10 20" id="KW-1133">Transmembrane helix</keyword>
<comment type="function">
    <text evidence="14">Protease with a carboxypeptidase B-like function involved in the C-terminal processing of the lysine and arginine residues from protein precursors. Promotes cell fusion and is involved in the programmed cell death.</text>
</comment>
<evidence type="ECO:0000256" key="20">
    <source>
        <dbReference type="SAM" id="Phobius"/>
    </source>
</evidence>
<evidence type="ECO:0000256" key="4">
    <source>
        <dbReference type="ARBA" id="ARBA00022645"/>
    </source>
</evidence>
<keyword evidence="8 21" id="KW-0732">Signal</keyword>
<keyword evidence="13" id="KW-0325">Glycoprotein</keyword>
<evidence type="ECO:0000256" key="19">
    <source>
        <dbReference type="SAM" id="MobiDB-lite"/>
    </source>
</evidence>
<dbReference type="EMBL" id="JAHUZD010000086">
    <property type="protein sequence ID" value="KAI3404787.2"/>
    <property type="molecule type" value="Genomic_DNA"/>
</dbReference>
<feature type="region of interest" description="Disordered" evidence="19">
    <location>
        <begin position="566"/>
        <end position="693"/>
    </location>
</feature>
<sequence>MLACSLYSLVLLAACCVFAIPPKEGSDNDAEKQYMVTNLPGLHENIDDDFKPIMFSGQLELFPENNTNYFFWKFSDPNMPKDSIYSNRTIFWLNGGPGCSSMDGALLETGPFRIDKSQKVIMNNGSWHKVGDIIYVDQPVGTGFSYGEQDKLLHDLDEMAFYFLKFMQEYYKLYPQDVGNDIYFAGESYAGQYIPYIADAIIKRNARLSTEETRYNLKGLLIGNGWVSPNEQSLAYLPFFINKNLINKDNPQWMQLLKSHENCQKIVDKIDSHFNDDTLNPLEVDSSQCESILTDLLRVTMDRNAAHTKESCINMYDYTLRDSYPSCGMNWPSELPDVTSFLRNEDVKHDLNLKKMKTWHECSSRVGTNFNARKSRPSVHLLPDLLEHIPIILFNGANDIICNEEGVLRYINKLEWNGHKGFENSDAQIDWIHEDKNVGYILHERNLTFINIYNSSHMVPYDLPDVSRALMDIITGNYDRRQDEGGKPSFITYPIGVKIKGVTEETTPQLNSTNSSSSNSSSKAEKEEEEEPSINKFIRLVQLAVILIVIWGVYILYASYKARPSPVSKKASRSGTRKKNVQWADQVSSIQGEENFSSPSSSSSSPPPPPLPPAPPSSKKGFIAKTLDKLRSKDSRGTYSRAQGEDYIDDIELGDSIPEGTLDDFIIDSDDEREEHQSGSDNVHGKHKETGST</sequence>
<evidence type="ECO:0000256" key="1">
    <source>
        <dbReference type="ARBA" id="ARBA00001003"/>
    </source>
</evidence>
<evidence type="ECO:0000313" key="23">
    <source>
        <dbReference type="Proteomes" id="UP001202479"/>
    </source>
</evidence>
<keyword evidence="4" id="KW-0121">Carboxypeptidase</keyword>
<dbReference type="EC" id="3.4.16.6" evidence="15"/>
<keyword evidence="23" id="KW-1185">Reference proteome</keyword>
<evidence type="ECO:0000256" key="9">
    <source>
        <dbReference type="ARBA" id="ARBA00022801"/>
    </source>
</evidence>
<feature type="region of interest" description="Disordered" evidence="19">
    <location>
        <begin position="504"/>
        <end position="531"/>
    </location>
</feature>
<proteinExistence type="inferred from homology"/>
<evidence type="ECO:0000256" key="16">
    <source>
        <dbReference type="ARBA" id="ARBA00040403"/>
    </source>
</evidence>
<evidence type="ECO:0000256" key="21">
    <source>
        <dbReference type="SAM" id="SignalP"/>
    </source>
</evidence>
<feature type="compositionally biased region" description="Acidic residues" evidence="19">
    <location>
        <begin position="661"/>
        <end position="673"/>
    </location>
</feature>
<dbReference type="InterPro" id="IPR001563">
    <property type="entry name" value="Peptidase_S10"/>
</dbReference>
<dbReference type="Proteomes" id="UP001202479">
    <property type="component" value="Unassembled WGS sequence"/>
</dbReference>
<dbReference type="GO" id="GO:0005802">
    <property type="term" value="C:trans-Golgi network"/>
    <property type="evidence" value="ECO:0007669"/>
    <property type="project" value="TreeGrafter"/>
</dbReference>
<feature type="chain" id="PRO_5042600562" description="Pheromone-processing carboxypeptidase KEX1" evidence="21">
    <location>
        <begin position="20"/>
        <end position="693"/>
    </location>
</feature>
<comment type="caution">
    <text evidence="22">The sequence shown here is derived from an EMBL/GenBank/DDBJ whole genome shotgun (WGS) entry which is preliminary data.</text>
</comment>
<evidence type="ECO:0000313" key="22">
    <source>
        <dbReference type="EMBL" id="KAI3404787.2"/>
    </source>
</evidence>
<dbReference type="RefSeq" id="XP_049180532.1">
    <property type="nucleotide sequence ID" value="XM_049323644.1"/>
</dbReference>
<keyword evidence="7" id="KW-0053">Apoptosis</keyword>
<evidence type="ECO:0000256" key="11">
    <source>
        <dbReference type="ARBA" id="ARBA00023034"/>
    </source>
</evidence>
<name>A0AAI9WXY2_9ASCO</name>
<evidence type="ECO:0000256" key="7">
    <source>
        <dbReference type="ARBA" id="ARBA00022703"/>
    </source>
</evidence>
<evidence type="ECO:0000256" key="12">
    <source>
        <dbReference type="ARBA" id="ARBA00023136"/>
    </source>
</evidence>
<evidence type="ECO:0000256" key="8">
    <source>
        <dbReference type="ARBA" id="ARBA00022729"/>
    </source>
</evidence>
<keyword evidence="12 20" id="KW-0472">Membrane</keyword>
<dbReference type="PANTHER" id="PTHR11802">
    <property type="entry name" value="SERINE PROTEASE FAMILY S10 SERINE CARBOXYPEPTIDASE"/>
    <property type="match status" value="1"/>
</dbReference>
<evidence type="ECO:0000256" key="14">
    <source>
        <dbReference type="ARBA" id="ARBA00037042"/>
    </source>
</evidence>
<dbReference type="InterPro" id="IPR029058">
    <property type="entry name" value="AB_hydrolase_fold"/>
</dbReference>
<dbReference type="Pfam" id="PF00450">
    <property type="entry name" value="Peptidase_S10"/>
    <property type="match status" value="1"/>
</dbReference>
<organism evidence="22 23">
    <name type="scientific">Candida oxycetoniae</name>
    <dbReference type="NCBI Taxonomy" id="497107"/>
    <lineage>
        <taxon>Eukaryota</taxon>
        <taxon>Fungi</taxon>
        <taxon>Dikarya</taxon>
        <taxon>Ascomycota</taxon>
        <taxon>Saccharomycotina</taxon>
        <taxon>Pichiomycetes</taxon>
        <taxon>Debaryomycetaceae</taxon>
        <taxon>Candida/Lodderomyces clade</taxon>
        <taxon>Candida</taxon>
    </lineage>
</organism>
<evidence type="ECO:0000256" key="17">
    <source>
        <dbReference type="ARBA" id="ARBA00040628"/>
    </source>
</evidence>
<dbReference type="GO" id="GO:0004185">
    <property type="term" value="F:serine-type carboxypeptidase activity"/>
    <property type="evidence" value="ECO:0007669"/>
    <property type="project" value="UniProtKB-EC"/>
</dbReference>
<reference evidence="22" key="1">
    <citation type="journal article" date="2022" name="DNA Res.">
        <title>Genome analysis of five recently described species of the CUG-Ser clade uncovers Candida theae as a new hybrid lineage with pathogenic potential in the Candida parapsilosis species complex.</title>
        <authorList>
            <person name="Mixao V."/>
            <person name="Del Olmo V."/>
            <person name="Hegedusova E."/>
            <person name="Saus E."/>
            <person name="Pryszcz L."/>
            <person name="Cillingova A."/>
            <person name="Nosek J."/>
            <person name="Gabaldon T."/>
        </authorList>
    </citation>
    <scope>NUCLEOTIDE SEQUENCE</scope>
    <source>
        <strain evidence="22">CBS 10844</strain>
    </source>
</reference>
<keyword evidence="9" id="KW-0378">Hydrolase</keyword>
<evidence type="ECO:0000256" key="5">
    <source>
        <dbReference type="ARBA" id="ARBA00022670"/>
    </source>
</evidence>
<feature type="compositionally biased region" description="Low complexity" evidence="19">
    <location>
        <begin position="511"/>
        <end position="522"/>
    </location>
</feature>
<feature type="compositionally biased region" description="Pro residues" evidence="19">
    <location>
        <begin position="605"/>
        <end position="616"/>
    </location>
</feature>
<dbReference type="PRINTS" id="PR00724">
    <property type="entry name" value="CRBOXYPTASEC"/>
</dbReference>
<dbReference type="AlphaFoldDB" id="A0AAI9WXY2"/>
<comment type="similarity">
    <text evidence="3">Belongs to the peptidase S10 family.</text>
</comment>
<feature type="signal peptide" evidence="21">
    <location>
        <begin position="1"/>
        <end position="19"/>
    </location>
</feature>
<dbReference type="PANTHER" id="PTHR11802:SF190">
    <property type="entry name" value="PHEROMONE-PROCESSING CARBOXYPEPTIDASE KEX1"/>
    <property type="match status" value="1"/>
</dbReference>
<protein>
    <recommendedName>
        <fullName evidence="17">Pheromone-processing carboxypeptidase KEX1</fullName>
        <ecNumber evidence="15">3.4.16.6</ecNumber>
    </recommendedName>
    <alternativeName>
        <fullName evidence="18">Carboxypeptidase D</fullName>
    </alternativeName>
    <alternativeName>
        <fullName evidence="16">Pheromone-processing carboxypeptidase kex1</fullName>
    </alternativeName>
</protein>
<keyword evidence="11" id="KW-0333">Golgi apparatus</keyword>